<protein>
    <submittedName>
        <fullName evidence="6">DNA-binding response regulator</fullName>
    </submittedName>
</protein>
<dbReference type="PRINTS" id="PR00038">
    <property type="entry name" value="HTHLUXR"/>
</dbReference>
<keyword evidence="1 3" id="KW-0597">Phosphoprotein</keyword>
<evidence type="ECO:0000256" key="2">
    <source>
        <dbReference type="ARBA" id="ARBA00023125"/>
    </source>
</evidence>
<organism evidence="6 7">
    <name type="scientific">Gemmobacter lanyuensis</name>
    <dbReference type="NCBI Taxonomy" id="1054497"/>
    <lineage>
        <taxon>Bacteria</taxon>
        <taxon>Pseudomonadati</taxon>
        <taxon>Pseudomonadota</taxon>
        <taxon>Alphaproteobacteria</taxon>
        <taxon>Rhodobacterales</taxon>
        <taxon>Paracoccaceae</taxon>
        <taxon>Gemmobacter</taxon>
    </lineage>
</organism>
<keyword evidence="2 6" id="KW-0238">DNA-binding</keyword>
<dbReference type="InterPro" id="IPR051015">
    <property type="entry name" value="EvgA-like"/>
</dbReference>
<dbReference type="PROSITE" id="PS50110">
    <property type="entry name" value="RESPONSE_REGULATORY"/>
    <property type="match status" value="1"/>
</dbReference>
<dbReference type="CDD" id="cd06170">
    <property type="entry name" value="LuxR_C_like"/>
    <property type="match status" value="1"/>
</dbReference>
<reference evidence="6" key="1">
    <citation type="journal article" date="2014" name="Int. J. Syst. Evol. Microbiol.">
        <title>Complete genome sequence of Corynebacterium casei LMG S-19264T (=DSM 44701T), isolated from a smear-ripened cheese.</title>
        <authorList>
            <consortium name="US DOE Joint Genome Institute (JGI-PGF)"/>
            <person name="Walter F."/>
            <person name="Albersmeier A."/>
            <person name="Kalinowski J."/>
            <person name="Ruckert C."/>
        </authorList>
    </citation>
    <scope>NUCLEOTIDE SEQUENCE</scope>
    <source>
        <strain evidence="6">KCTC 23714</strain>
    </source>
</reference>
<dbReference type="SMART" id="SM00421">
    <property type="entry name" value="HTH_LUXR"/>
    <property type="match status" value="1"/>
</dbReference>
<feature type="domain" description="HTH luxR-type" evidence="4">
    <location>
        <begin position="151"/>
        <end position="216"/>
    </location>
</feature>
<evidence type="ECO:0000256" key="1">
    <source>
        <dbReference type="ARBA" id="ARBA00022553"/>
    </source>
</evidence>
<dbReference type="InterPro" id="IPR000792">
    <property type="entry name" value="Tscrpt_reg_LuxR_C"/>
</dbReference>
<dbReference type="InterPro" id="IPR001789">
    <property type="entry name" value="Sig_transdc_resp-reg_receiver"/>
</dbReference>
<dbReference type="SUPFAM" id="SSF46894">
    <property type="entry name" value="C-terminal effector domain of the bipartite response regulators"/>
    <property type="match status" value="1"/>
</dbReference>
<dbReference type="InterPro" id="IPR016032">
    <property type="entry name" value="Sig_transdc_resp-reg_C-effctor"/>
</dbReference>
<dbReference type="Gene3D" id="1.10.10.10">
    <property type="entry name" value="Winged helix-like DNA-binding domain superfamily/Winged helix DNA-binding domain"/>
    <property type="match status" value="1"/>
</dbReference>
<dbReference type="CDD" id="cd17535">
    <property type="entry name" value="REC_NarL-like"/>
    <property type="match status" value="1"/>
</dbReference>
<dbReference type="AlphaFoldDB" id="A0A918INE8"/>
<dbReference type="InterPro" id="IPR058245">
    <property type="entry name" value="NreC/VraR/RcsB-like_REC"/>
</dbReference>
<accession>A0A918INE8</accession>
<dbReference type="SUPFAM" id="SSF52172">
    <property type="entry name" value="CheY-like"/>
    <property type="match status" value="1"/>
</dbReference>
<dbReference type="Pfam" id="PF00072">
    <property type="entry name" value="Response_reg"/>
    <property type="match status" value="1"/>
</dbReference>
<evidence type="ECO:0000259" key="4">
    <source>
        <dbReference type="PROSITE" id="PS50043"/>
    </source>
</evidence>
<evidence type="ECO:0000256" key="3">
    <source>
        <dbReference type="PROSITE-ProRule" id="PRU00169"/>
    </source>
</evidence>
<feature type="modified residue" description="4-aspartylphosphate" evidence="3">
    <location>
        <position position="66"/>
    </location>
</feature>
<evidence type="ECO:0000259" key="5">
    <source>
        <dbReference type="PROSITE" id="PS50110"/>
    </source>
</evidence>
<dbReference type="GO" id="GO:0006355">
    <property type="term" value="P:regulation of DNA-templated transcription"/>
    <property type="evidence" value="ECO:0007669"/>
    <property type="project" value="InterPro"/>
</dbReference>
<evidence type="ECO:0000313" key="7">
    <source>
        <dbReference type="Proteomes" id="UP000628984"/>
    </source>
</evidence>
<sequence>MMQGRTEIDEKVTLRVLIADDHEMVLDMFAMYLTRAAGMEVTTAKSLDEAVDIIVAEGPFDVVLLDLNMPGMNGVIGLKRAIKQNGGNPVAIITGTPTPRMLDEIMNAGSSGIVLKTTAARSLANAIRFMHSGEQYMPLELMRGSAQAASRNVRNGNLSDKEMTVLSYLAEGKQNKEIANELQLAEPTVKMHVTAICRKLGAQNRTQAVIMARDLGLV</sequence>
<name>A0A918INE8_9RHOB</name>
<dbReference type="Gene3D" id="3.40.50.2300">
    <property type="match status" value="1"/>
</dbReference>
<keyword evidence="7" id="KW-1185">Reference proteome</keyword>
<reference evidence="6" key="2">
    <citation type="submission" date="2020-09" db="EMBL/GenBank/DDBJ databases">
        <authorList>
            <person name="Sun Q."/>
            <person name="Kim S."/>
        </authorList>
    </citation>
    <scope>NUCLEOTIDE SEQUENCE</scope>
    <source>
        <strain evidence="6">KCTC 23714</strain>
    </source>
</reference>
<dbReference type="SMART" id="SM00448">
    <property type="entry name" value="REC"/>
    <property type="match status" value="1"/>
</dbReference>
<dbReference type="GO" id="GO:0000160">
    <property type="term" value="P:phosphorelay signal transduction system"/>
    <property type="evidence" value="ECO:0007669"/>
    <property type="project" value="InterPro"/>
</dbReference>
<dbReference type="EMBL" id="BMYQ01000001">
    <property type="protein sequence ID" value="GGW21419.1"/>
    <property type="molecule type" value="Genomic_DNA"/>
</dbReference>
<dbReference type="PROSITE" id="PS50043">
    <property type="entry name" value="HTH_LUXR_2"/>
    <property type="match status" value="1"/>
</dbReference>
<dbReference type="PROSITE" id="PS00622">
    <property type="entry name" value="HTH_LUXR_1"/>
    <property type="match status" value="1"/>
</dbReference>
<dbReference type="Pfam" id="PF00196">
    <property type="entry name" value="GerE"/>
    <property type="match status" value="1"/>
</dbReference>
<gene>
    <name evidence="6" type="ORF">GCM10011452_01700</name>
</gene>
<dbReference type="PANTHER" id="PTHR45566:SF2">
    <property type="entry name" value="NARL SUBFAMILY"/>
    <property type="match status" value="1"/>
</dbReference>
<comment type="caution">
    <text evidence="6">The sequence shown here is derived from an EMBL/GenBank/DDBJ whole genome shotgun (WGS) entry which is preliminary data.</text>
</comment>
<feature type="domain" description="Response regulatory" evidence="5">
    <location>
        <begin position="15"/>
        <end position="131"/>
    </location>
</feature>
<dbReference type="InterPro" id="IPR011006">
    <property type="entry name" value="CheY-like_superfamily"/>
</dbReference>
<evidence type="ECO:0000313" key="6">
    <source>
        <dbReference type="EMBL" id="GGW21419.1"/>
    </source>
</evidence>
<dbReference type="Proteomes" id="UP000628984">
    <property type="component" value="Unassembled WGS sequence"/>
</dbReference>
<dbReference type="GO" id="GO:0003677">
    <property type="term" value="F:DNA binding"/>
    <property type="evidence" value="ECO:0007669"/>
    <property type="project" value="UniProtKB-KW"/>
</dbReference>
<dbReference type="InterPro" id="IPR036388">
    <property type="entry name" value="WH-like_DNA-bd_sf"/>
</dbReference>
<dbReference type="PANTHER" id="PTHR45566">
    <property type="entry name" value="HTH-TYPE TRANSCRIPTIONAL REGULATOR YHJB-RELATED"/>
    <property type="match status" value="1"/>
</dbReference>
<proteinExistence type="predicted"/>